<reference evidence="3" key="1">
    <citation type="submission" date="2021-04" db="EMBL/GenBank/DDBJ databases">
        <authorList>
            <consortium name="Molecular Ecology Group"/>
        </authorList>
    </citation>
    <scope>NUCLEOTIDE SEQUENCE</scope>
</reference>
<dbReference type="SMART" id="SM00537">
    <property type="entry name" value="DCX"/>
    <property type="match status" value="2"/>
</dbReference>
<dbReference type="AlphaFoldDB" id="A0A8S3Z407"/>
<dbReference type="InterPro" id="IPR036572">
    <property type="entry name" value="Doublecortin_dom_sf"/>
</dbReference>
<feature type="region of interest" description="Disordered" evidence="1">
    <location>
        <begin position="349"/>
        <end position="410"/>
    </location>
</feature>
<accession>A0A8S3Z407</accession>
<evidence type="ECO:0000259" key="2">
    <source>
        <dbReference type="PROSITE" id="PS50309"/>
    </source>
</evidence>
<name>A0A8S3Z407_9EUPU</name>
<dbReference type="InterPro" id="IPR003533">
    <property type="entry name" value="Doublecortin_dom"/>
</dbReference>
<comment type="caution">
    <text evidence="3">The sequence shown here is derived from an EMBL/GenBank/DDBJ whole genome shotgun (WGS) entry which is preliminary data.</text>
</comment>
<dbReference type="Gene3D" id="3.10.20.230">
    <property type="entry name" value="Doublecortin domain"/>
    <property type="match status" value="2"/>
</dbReference>
<dbReference type="GO" id="GO:0005874">
    <property type="term" value="C:microtubule"/>
    <property type="evidence" value="ECO:0007669"/>
    <property type="project" value="TreeGrafter"/>
</dbReference>
<dbReference type="SUPFAM" id="SSF89837">
    <property type="entry name" value="Doublecortin (DC)"/>
    <property type="match status" value="2"/>
</dbReference>
<evidence type="ECO:0000313" key="4">
    <source>
        <dbReference type="Proteomes" id="UP000678393"/>
    </source>
</evidence>
<feature type="domain" description="Doublecortin" evidence="2">
    <location>
        <begin position="200"/>
        <end position="273"/>
    </location>
</feature>
<dbReference type="Pfam" id="PF03607">
    <property type="entry name" value="DCX"/>
    <property type="match status" value="2"/>
</dbReference>
<sequence>MKRILKPSIGYQIQTLDPLPEINKPHSHHKPINLRLYINGDQYFPGKKINITPDRYTNFNEFLGDLTRRLVPGVKLPHGVRQIFTPITGRRVFDLDDLSDGEMCVCAGFEGFKMMKYGQSQLQPWSLGQRWRNKVMQLKEASESHGSSQYLGYANNAFHPSGYFHTSQSTQLRKWPGMFGASQRRDVSLRKSNNFQHKPRIITIVRNGINPKQHVKILLNHQAMQSYEQLLADISGAFLPHLKNYNIQRLFTVRGKEVAGISDFFREDDIFIAQVSGEPDLKKNEVISILEEIFPDSNVVKLLLRDWRKNQRNSKNSCHESWGRTLNRDYNLVAANQKVTAVDCSVQEKRDSGFDSGDSTMNWPESDHAERPNILRPRKRLGRKMGRESKREGRKHGNSHQDVASSVNGQRRIEKMRNEDFNTDKEHVRNQKDVKHETVMKKVDDTDKRNSLISFNKINNNLKLIDDSGITNDRKLKSERERIKE</sequence>
<dbReference type="GO" id="GO:0035556">
    <property type="term" value="P:intracellular signal transduction"/>
    <property type="evidence" value="ECO:0007669"/>
    <property type="project" value="InterPro"/>
</dbReference>
<keyword evidence="4" id="KW-1185">Reference proteome</keyword>
<feature type="domain" description="Doublecortin" evidence="2">
    <location>
        <begin position="32"/>
        <end position="118"/>
    </location>
</feature>
<gene>
    <name evidence="3" type="ORF">CUNI_LOCUS8606</name>
</gene>
<dbReference type="OrthoDB" id="1738954at2759"/>
<dbReference type="PANTHER" id="PTHR23004">
    <property type="entry name" value="DOUBLECORTIN DOMAIN CONTAINING 2"/>
    <property type="match status" value="1"/>
</dbReference>
<protein>
    <recommendedName>
        <fullName evidence="2">Doublecortin domain-containing protein</fullName>
    </recommendedName>
</protein>
<evidence type="ECO:0000256" key="1">
    <source>
        <dbReference type="SAM" id="MobiDB-lite"/>
    </source>
</evidence>
<dbReference type="PROSITE" id="PS50309">
    <property type="entry name" value="DC"/>
    <property type="match status" value="2"/>
</dbReference>
<proteinExistence type="predicted"/>
<dbReference type="EMBL" id="CAJHNH020001432">
    <property type="protein sequence ID" value="CAG5123048.1"/>
    <property type="molecule type" value="Genomic_DNA"/>
</dbReference>
<dbReference type="PANTHER" id="PTHR23004:SF23">
    <property type="entry name" value="DOUBLECORTIN DOMAIN-CONTAINING PROTEIN"/>
    <property type="match status" value="1"/>
</dbReference>
<evidence type="ECO:0000313" key="3">
    <source>
        <dbReference type="EMBL" id="CAG5123048.1"/>
    </source>
</evidence>
<feature type="compositionally biased region" description="Polar residues" evidence="1">
    <location>
        <begin position="400"/>
        <end position="409"/>
    </location>
</feature>
<feature type="non-terminal residue" evidence="3">
    <location>
        <position position="1"/>
    </location>
</feature>
<organism evidence="3 4">
    <name type="scientific">Candidula unifasciata</name>
    <dbReference type="NCBI Taxonomy" id="100452"/>
    <lineage>
        <taxon>Eukaryota</taxon>
        <taxon>Metazoa</taxon>
        <taxon>Spiralia</taxon>
        <taxon>Lophotrochozoa</taxon>
        <taxon>Mollusca</taxon>
        <taxon>Gastropoda</taxon>
        <taxon>Heterobranchia</taxon>
        <taxon>Euthyneura</taxon>
        <taxon>Panpulmonata</taxon>
        <taxon>Eupulmonata</taxon>
        <taxon>Stylommatophora</taxon>
        <taxon>Helicina</taxon>
        <taxon>Helicoidea</taxon>
        <taxon>Geomitridae</taxon>
        <taxon>Candidula</taxon>
    </lineage>
</organism>
<dbReference type="Proteomes" id="UP000678393">
    <property type="component" value="Unassembled WGS sequence"/>
</dbReference>
<dbReference type="GO" id="GO:0005815">
    <property type="term" value="C:microtubule organizing center"/>
    <property type="evidence" value="ECO:0007669"/>
    <property type="project" value="TreeGrafter"/>
</dbReference>